<evidence type="ECO:0000313" key="2">
    <source>
        <dbReference type="EnsemblProtists" id="PYU1_T004450"/>
    </source>
</evidence>
<dbReference type="HOGENOM" id="CLU_3075108_0_0_1"/>
<reference evidence="3" key="1">
    <citation type="journal article" date="2010" name="Genome Biol.">
        <title>Genome sequence of the necrotrophic plant pathogen Pythium ultimum reveals original pathogenicity mechanisms and effector repertoire.</title>
        <authorList>
            <person name="Levesque C.A."/>
            <person name="Brouwer H."/>
            <person name="Cano L."/>
            <person name="Hamilton J.P."/>
            <person name="Holt C."/>
            <person name="Huitema E."/>
            <person name="Raffaele S."/>
            <person name="Robideau G.P."/>
            <person name="Thines M."/>
            <person name="Win J."/>
            <person name="Zerillo M.M."/>
            <person name="Beakes G.W."/>
            <person name="Boore J.L."/>
            <person name="Busam D."/>
            <person name="Dumas B."/>
            <person name="Ferriera S."/>
            <person name="Fuerstenberg S.I."/>
            <person name="Gachon C.M."/>
            <person name="Gaulin E."/>
            <person name="Govers F."/>
            <person name="Grenville-Briggs L."/>
            <person name="Horner N."/>
            <person name="Hostetler J."/>
            <person name="Jiang R.H."/>
            <person name="Johnson J."/>
            <person name="Krajaejun T."/>
            <person name="Lin H."/>
            <person name="Meijer H.J."/>
            <person name="Moore B."/>
            <person name="Morris P."/>
            <person name="Phuntmart V."/>
            <person name="Puiu D."/>
            <person name="Shetty J."/>
            <person name="Stajich J.E."/>
            <person name="Tripathy S."/>
            <person name="Wawra S."/>
            <person name="van West P."/>
            <person name="Whitty B.R."/>
            <person name="Coutinho P.M."/>
            <person name="Henrissat B."/>
            <person name="Martin F."/>
            <person name="Thomas P.D."/>
            <person name="Tyler B.M."/>
            <person name="De Vries R.P."/>
            <person name="Kamoun S."/>
            <person name="Yandell M."/>
            <person name="Tisserat N."/>
            <person name="Buell C.R."/>
        </authorList>
    </citation>
    <scope>NUCLEOTIDE SEQUENCE</scope>
    <source>
        <strain evidence="3">DAOM:BR144</strain>
    </source>
</reference>
<reference evidence="2" key="3">
    <citation type="submission" date="2015-02" db="UniProtKB">
        <authorList>
            <consortium name="EnsemblProtists"/>
        </authorList>
    </citation>
    <scope>IDENTIFICATION</scope>
    <source>
        <strain evidence="2">DAOM BR144</strain>
    </source>
</reference>
<dbReference type="InParanoid" id="K3WHK8"/>
<dbReference type="EMBL" id="GL376631">
    <property type="status" value="NOT_ANNOTATED_CDS"/>
    <property type="molecule type" value="Genomic_DNA"/>
</dbReference>
<keyword evidence="3" id="KW-1185">Reference proteome</keyword>
<proteinExistence type="predicted"/>
<name>K3WHK8_GLOUD</name>
<organism evidence="2 3">
    <name type="scientific">Globisporangium ultimum (strain ATCC 200006 / CBS 805.95 / DAOM BR144)</name>
    <name type="common">Pythium ultimum</name>
    <dbReference type="NCBI Taxonomy" id="431595"/>
    <lineage>
        <taxon>Eukaryota</taxon>
        <taxon>Sar</taxon>
        <taxon>Stramenopiles</taxon>
        <taxon>Oomycota</taxon>
        <taxon>Peronosporomycetes</taxon>
        <taxon>Pythiales</taxon>
        <taxon>Pythiaceae</taxon>
        <taxon>Globisporangium</taxon>
    </lineage>
</organism>
<accession>K3WHK8</accession>
<reference evidence="3" key="2">
    <citation type="submission" date="2010-04" db="EMBL/GenBank/DDBJ databases">
        <authorList>
            <person name="Buell R."/>
            <person name="Hamilton J."/>
            <person name="Hostetler J."/>
        </authorList>
    </citation>
    <scope>NUCLEOTIDE SEQUENCE [LARGE SCALE GENOMIC DNA]</scope>
    <source>
        <strain evidence="3">DAOM:BR144</strain>
    </source>
</reference>
<protein>
    <submittedName>
        <fullName evidence="2">Uncharacterized protein</fullName>
    </submittedName>
</protein>
<dbReference type="Proteomes" id="UP000019132">
    <property type="component" value="Unassembled WGS sequence"/>
</dbReference>
<dbReference type="VEuPathDB" id="FungiDB:PYU1_G004440"/>
<feature type="region of interest" description="Disordered" evidence="1">
    <location>
        <begin position="1"/>
        <end position="21"/>
    </location>
</feature>
<sequence length="53" mass="6058">NSESRCRYNRQPDVQHGRSANLASELLTRDLPATVSAQELRKCGWSEKKMLII</sequence>
<evidence type="ECO:0000313" key="3">
    <source>
        <dbReference type="Proteomes" id="UP000019132"/>
    </source>
</evidence>
<dbReference type="EnsemblProtists" id="PYU1_T004450">
    <property type="protein sequence ID" value="PYU1_T004450"/>
    <property type="gene ID" value="PYU1_G004440"/>
</dbReference>
<dbReference type="AlphaFoldDB" id="K3WHK8"/>
<evidence type="ECO:0000256" key="1">
    <source>
        <dbReference type="SAM" id="MobiDB-lite"/>
    </source>
</evidence>